<protein>
    <submittedName>
        <fullName evidence="1">Uncharacterized protein</fullName>
    </submittedName>
</protein>
<reference evidence="1 2" key="1">
    <citation type="submission" date="2024-06" db="EMBL/GenBank/DDBJ databases">
        <title>Genomic Encyclopedia of Type Strains, Phase IV (KMG-IV): sequencing the most valuable type-strain genomes for metagenomic binning, comparative biology and taxonomic classification.</title>
        <authorList>
            <person name="Goeker M."/>
        </authorList>
    </citation>
    <scope>NUCLEOTIDE SEQUENCE [LARGE SCALE GENOMIC DNA]</scope>
    <source>
        <strain evidence="1 2">DSM 29846</strain>
    </source>
</reference>
<dbReference type="RefSeq" id="WP_354417287.1">
    <property type="nucleotide sequence ID" value="NZ_JBEPLM010000015.1"/>
</dbReference>
<accession>A0ABV2I0V7</accession>
<evidence type="ECO:0000313" key="2">
    <source>
        <dbReference type="Proteomes" id="UP001549036"/>
    </source>
</evidence>
<dbReference type="Proteomes" id="UP001549036">
    <property type="component" value="Unassembled WGS sequence"/>
</dbReference>
<evidence type="ECO:0000313" key="1">
    <source>
        <dbReference type="EMBL" id="MET3596547.1"/>
    </source>
</evidence>
<organism evidence="1 2">
    <name type="scientific">Mesorhizobium shonense</name>
    <dbReference type="NCBI Taxonomy" id="1209948"/>
    <lineage>
        <taxon>Bacteria</taxon>
        <taxon>Pseudomonadati</taxon>
        <taxon>Pseudomonadota</taxon>
        <taxon>Alphaproteobacteria</taxon>
        <taxon>Hyphomicrobiales</taxon>
        <taxon>Phyllobacteriaceae</taxon>
        <taxon>Mesorhizobium</taxon>
    </lineage>
</organism>
<gene>
    <name evidence="1" type="ORF">ABID26_005966</name>
</gene>
<sequence length="627" mass="71742">MSEYLYLPYHHAAFNLLGKIFSDEINFVLIDKFAKFRSELFIKKFTPGKVVESEEAWPIVREILELIDQEMRAIIQRRSVAYWLHLYRRIGVYLSPKHESKTDEITLGLVRQIAELAIQKHGLLSAPREFGRSDELGANLILGGWMKKGLKSLGGDGRSGETIFRRYASLARKNPTWVIRDFSKRDFVDIYAIEGAAYQYWRLTALLRSLGKGARIVVSSEGDWDYTPNRKLSELIESIDRRASKSGSFSSLLGIWIDSETLRPARDSEDPLTDAVFFPIYNIYRAKTPKALEIFGARFAENAVMNFFPLFLSAGAFFRHHHFMRDEFIKKRGYDFELMVSVLAALSSFLFLPSRSLYSDDEKEKERYKLGAFMQTLTRGYHLFLGTIDDLMAMLMDRLSIVFSKEFEPVEVRRVVDSMTLNKGLQGKVSPWSNGPRSVVIPTDGFCVLDLVSVPALLRSIFAFMTDQFGESGTVFERLFREALSRRGFDVSAGVLTANDGSERELDAGVLVGKCLYLFECVSIERPLDYEIGRPRTMKIRRERLAEKLDQARTLGEFVRRNPSGRNFDFSSAEEVVYAVVSPFTEWIWDNGGELWIRPGVPRILDPDEVFSLLGHAPSRSLRRVEI</sequence>
<proteinExistence type="predicted"/>
<name>A0ABV2I0V7_9HYPH</name>
<dbReference type="EMBL" id="JBEPLM010000015">
    <property type="protein sequence ID" value="MET3596547.1"/>
    <property type="molecule type" value="Genomic_DNA"/>
</dbReference>
<comment type="caution">
    <text evidence="1">The sequence shown here is derived from an EMBL/GenBank/DDBJ whole genome shotgun (WGS) entry which is preliminary data.</text>
</comment>
<keyword evidence="2" id="KW-1185">Reference proteome</keyword>